<dbReference type="Proteomes" id="UP000265520">
    <property type="component" value="Unassembled WGS sequence"/>
</dbReference>
<organism evidence="2 3">
    <name type="scientific">Trifolium medium</name>
    <dbReference type="NCBI Taxonomy" id="97028"/>
    <lineage>
        <taxon>Eukaryota</taxon>
        <taxon>Viridiplantae</taxon>
        <taxon>Streptophyta</taxon>
        <taxon>Embryophyta</taxon>
        <taxon>Tracheophyta</taxon>
        <taxon>Spermatophyta</taxon>
        <taxon>Magnoliopsida</taxon>
        <taxon>eudicotyledons</taxon>
        <taxon>Gunneridae</taxon>
        <taxon>Pentapetalae</taxon>
        <taxon>rosids</taxon>
        <taxon>fabids</taxon>
        <taxon>Fabales</taxon>
        <taxon>Fabaceae</taxon>
        <taxon>Papilionoideae</taxon>
        <taxon>50 kb inversion clade</taxon>
        <taxon>NPAAA clade</taxon>
        <taxon>Hologalegina</taxon>
        <taxon>IRL clade</taxon>
        <taxon>Trifolieae</taxon>
        <taxon>Trifolium</taxon>
    </lineage>
</organism>
<feature type="non-terminal residue" evidence="2">
    <location>
        <position position="1"/>
    </location>
</feature>
<comment type="caution">
    <text evidence="2">The sequence shown here is derived from an EMBL/GenBank/DDBJ whole genome shotgun (WGS) entry which is preliminary data.</text>
</comment>
<accession>A0A392S985</accession>
<evidence type="ECO:0008006" key="4">
    <source>
        <dbReference type="Google" id="ProtNLM"/>
    </source>
</evidence>
<evidence type="ECO:0000313" key="2">
    <source>
        <dbReference type="EMBL" id="MCI45249.1"/>
    </source>
</evidence>
<dbReference type="EMBL" id="LXQA010341435">
    <property type="protein sequence ID" value="MCI45249.1"/>
    <property type="molecule type" value="Genomic_DNA"/>
</dbReference>
<feature type="compositionally biased region" description="Polar residues" evidence="1">
    <location>
        <begin position="11"/>
        <end position="21"/>
    </location>
</feature>
<name>A0A392S985_9FABA</name>
<proteinExistence type="predicted"/>
<feature type="region of interest" description="Disordered" evidence="1">
    <location>
        <begin position="1"/>
        <end position="52"/>
    </location>
</feature>
<evidence type="ECO:0000313" key="3">
    <source>
        <dbReference type="Proteomes" id="UP000265520"/>
    </source>
</evidence>
<sequence length="52" mass="5555">TVATPIKISPPRSSTKTTQKPTGLRRNTTPPPENTPGSEQPPKETDASLKNT</sequence>
<evidence type="ECO:0000256" key="1">
    <source>
        <dbReference type="SAM" id="MobiDB-lite"/>
    </source>
</evidence>
<reference evidence="2 3" key="1">
    <citation type="journal article" date="2018" name="Front. Plant Sci.">
        <title>Red Clover (Trifolium pratense) and Zigzag Clover (T. medium) - A Picture of Genomic Similarities and Differences.</title>
        <authorList>
            <person name="Dluhosova J."/>
            <person name="Istvanek J."/>
            <person name="Nedelnik J."/>
            <person name="Repkova J."/>
        </authorList>
    </citation>
    <scope>NUCLEOTIDE SEQUENCE [LARGE SCALE GENOMIC DNA]</scope>
    <source>
        <strain evidence="3">cv. 10/8</strain>
        <tissue evidence="2">Leaf</tissue>
    </source>
</reference>
<protein>
    <recommendedName>
        <fullName evidence="4">Attachment glycoprotein G</fullName>
    </recommendedName>
</protein>
<feature type="compositionally biased region" description="Basic and acidic residues" evidence="1">
    <location>
        <begin position="41"/>
        <end position="52"/>
    </location>
</feature>
<keyword evidence="3" id="KW-1185">Reference proteome</keyword>
<dbReference type="AlphaFoldDB" id="A0A392S985"/>